<organism evidence="1 2">
    <name type="scientific">Asticcacaulis biprosthecium C19</name>
    <dbReference type="NCBI Taxonomy" id="715226"/>
    <lineage>
        <taxon>Bacteria</taxon>
        <taxon>Pseudomonadati</taxon>
        <taxon>Pseudomonadota</taxon>
        <taxon>Alphaproteobacteria</taxon>
        <taxon>Caulobacterales</taxon>
        <taxon>Caulobacteraceae</taxon>
        <taxon>Asticcacaulis</taxon>
    </lineage>
</organism>
<accession>F4QGC6</accession>
<dbReference type="EMBL" id="GL883077">
    <property type="protein sequence ID" value="EGF92454.1"/>
    <property type="molecule type" value="Genomic_DNA"/>
</dbReference>
<dbReference type="AlphaFoldDB" id="F4QGC6"/>
<dbReference type="HOGENOM" id="CLU_2091747_0_0_5"/>
<dbReference type="STRING" id="715226.ABI_08900"/>
<sequence length="116" mass="12606">MTDVIIFRKRVNQALKIDMSIEVEPTGALHALELDAPCLGQAGPIGEAARDEVAKGLDRILMSLRTFMIAGYLVRDVVDNFNADQRPFVQAIADAQDYVLARDTTLMACLNAGKAA</sequence>
<evidence type="ECO:0000313" key="2">
    <source>
        <dbReference type="Proteomes" id="UP000006512"/>
    </source>
</evidence>
<name>F4QGC6_9CAUL</name>
<protein>
    <submittedName>
        <fullName evidence="1">Uncharacterized protein</fullName>
    </submittedName>
</protein>
<keyword evidence="2" id="KW-1185">Reference proteome</keyword>
<dbReference type="Proteomes" id="UP000006512">
    <property type="component" value="Unassembled WGS sequence"/>
</dbReference>
<proteinExistence type="predicted"/>
<gene>
    <name evidence="1" type="ORF">ABI_08900</name>
</gene>
<dbReference type="RefSeq" id="WP_006271629.1">
    <property type="nucleotide sequence ID" value="NZ_GL883077.1"/>
</dbReference>
<evidence type="ECO:0000313" key="1">
    <source>
        <dbReference type="EMBL" id="EGF92454.1"/>
    </source>
</evidence>
<reference evidence="2" key="1">
    <citation type="submission" date="2011-03" db="EMBL/GenBank/DDBJ databases">
        <title>Draft genome sequence of Brevundimonas diminuta.</title>
        <authorList>
            <person name="Brown P.J.B."/>
            <person name="Buechlein A."/>
            <person name="Hemmerich C."/>
            <person name="Brun Y.V."/>
        </authorList>
    </citation>
    <scope>NUCLEOTIDE SEQUENCE [LARGE SCALE GENOMIC DNA]</scope>
    <source>
        <strain evidence="2">C19</strain>
    </source>
</reference>